<dbReference type="Proteomes" id="UP001215280">
    <property type="component" value="Unassembled WGS sequence"/>
</dbReference>
<name>A0AAD7J1U1_9AGAR</name>
<feature type="region of interest" description="Disordered" evidence="1">
    <location>
        <begin position="372"/>
        <end position="396"/>
    </location>
</feature>
<evidence type="ECO:0000313" key="2">
    <source>
        <dbReference type="EMBL" id="KAJ7753383.1"/>
    </source>
</evidence>
<gene>
    <name evidence="2" type="ORF">DFH07DRAFT_960223</name>
</gene>
<protein>
    <submittedName>
        <fullName evidence="2">Uncharacterized protein</fullName>
    </submittedName>
</protein>
<feature type="region of interest" description="Disordered" evidence="1">
    <location>
        <begin position="273"/>
        <end position="304"/>
    </location>
</feature>
<evidence type="ECO:0000313" key="3">
    <source>
        <dbReference type="Proteomes" id="UP001215280"/>
    </source>
</evidence>
<feature type="region of interest" description="Disordered" evidence="1">
    <location>
        <begin position="1"/>
        <end position="21"/>
    </location>
</feature>
<reference evidence="2" key="1">
    <citation type="submission" date="2023-03" db="EMBL/GenBank/DDBJ databases">
        <title>Massive genome expansion in bonnet fungi (Mycena s.s.) driven by repeated elements and novel gene families across ecological guilds.</title>
        <authorList>
            <consortium name="Lawrence Berkeley National Laboratory"/>
            <person name="Harder C.B."/>
            <person name="Miyauchi S."/>
            <person name="Viragh M."/>
            <person name="Kuo A."/>
            <person name="Thoen E."/>
            <person name="Andreopoulos B."/>
            <person name="Lu D."/>
            <person name="Skrede I."/>
            <person name="Drula E."/>
            <person name="Henrissat B."/>
            <person name="Morin E."/>
            <person name="Kohler A."/>
            <person name="Barry K."/>
            <person name="LaButti K."/>
            <person name="Morin E."/>
            <person name="Salamov A."/>
            <person name="Lipzen A."/>
            <person name="Mereny Z."/>
            <person name="Hegedus B."/>
            <person name="Baldrian P."/>
            <person name="Stursova M."/>
            <person name="Weitz H."/>
            <person name="Taylor A."/>
            <person name="Grigoriev I.V."/>
            <person name="Nagy L.G."/>
            <person name="Martin F."/>
            <person name="Kauserud H."/>
        </authorList>
    </citation>
    <scope>NUCLEOTIDE SEQUENCE</scope>
    <source>
        <strain evidence="2">CBHHK188m</strain>
    </source>
</reference>
<comment type="caution">
    <text evidence="2">The sequence shown here is derived from an EMBL/GenBank/DDBJ whole genome shotgun (WGS) entry which is preliminary data.</text>
</comment>
<evidence type="ECO:0000256" key="1">
    <source>
        <dbReference type="SAM" id="MobiDB-lite"/>
    </source>
</evidence>
<sequence>MSSTLAIGGDNSDEETPPPIPFVYDWKAPGVQSLPVPPPSHNGYPKVKPQPLHRLRFTPLGIYDLRRHLGVFAHSPSIWNTYHNRFQHADVAWFATGASSDNQHHPPHDSGFSPEFLALRESLPLNEDGGYLPRKTFGDLVRRVLFDVATLLDRMLGSTTLIIHSEGTTRPNSPMRPEYLSSTVYIPPSFLTRNPAAHIHLARIIQHYIETIGVLTATAWRTDARRQLKWPLNQSGPPPSPNYIRPGLVIPDPRENGSSVYVFRGRPAGSLDPPIPVPAAPAVPAPSEPAASQTSSRYGSEGPDKYSQDALNLIAQIEHNHLLMQDIDDLRSHVTILEEALDNAQAKVAEHVEMQHELEQTISSLQLQLQRAQVSSPSTSRVPSARPPSYASSSSQLLTPIKTRSTLAPRSPHTASPIKGEISLPLTTACLSANSASAHMPAIRLMVKHVASTKWYEELEALGFTNDLVQALLDSLTNDLLL</sequence>
<organism evidence="2 3">
    <name type="scientific">Mycena maculata</name>
    <dbReference type="NCBI Taxonomy" id="230809"/>
    <lineage>
        <taxon>Eukaryota</taxon>
        <taxon>Fungi</taxon>
        <taxon>Dikarya</taxon>
        <taxon>Basidiomycota</taxon>
        <taxon>Agaricomycotina</taxon>
        <taxon>Agaricomycetes</taxon>
        <taxon>Agaricomycetidae</taxon>
        <taxon>Agaricales</taxon>
        <taxon>Marasmiineae</taxon>
        <taxon>Mycenaceae</taxon>
        <taxon>Mycena</taxon>
    </lineage>
</organism>
<feature type="compositionally biased region" description="Pro residues" evidence="1">
    <location>
        <begin position="273"/>
        <end position="287"/>
    </location>
</feature>
<proteinExistence type="predicted"/>
<accession>A0AAD7J1U1</accession>
<dbReference type="AlphaFoldDB" id="A0AAD7J1U1"/>
<dbReference type="EMBL" id="JARJLG010000071">
    <property type="protein sequence ID" value="KAJ7753383.1"/>
    <property type="molecule type" value="Genomic_DNA"/>
</dbReference>
<keyword evidence="3" id="KW-1185">Reference proteome</keyword>
<feature type="compositionally biased region" description="Low complexity" evidence="1">
    <location>
        <begin position="380"/>
        <end position="395"/>
    </location>
</feature>